<sequence>MGAAAYAILLQIAHPRVGRGVRDHSDFAQRPVDRLRGTLVFVYGLVFGTREEAERVAGVVRKAHTHVAGPGYSAQDPDLQVWVAATLYACNMHVHELVFGPMAPEDKDAVYETASVFATSLGCPRERWPATRAEFERYWAGMVASIEVDDTARAITADLFHPANPVVRALVRVQRFLASGLLPAHVRDGFGLQWGPVQQRRFDRLVAVVRAVYPRLPLAVRTLPRDFYLRDMRRRFARTDAGDSRTGRRARFRMTARRR</sequence>
<evidence type="ECO:0000259" key="1">
    <source>
        <dbReference type="Pfam" id="PF09995"/>
    </source>
</evidence>
<feature type="domain" description="ER-bound oxygenase mpaB/mpaB'/Rubber oxygenase catalytic" evidence="1">
    <location>
        <begin position="2"/>
        <end position="211"/>
    </location>
</feature>
<dbReference type="PANTHER" id="PTHR36151">
    <property type="entry name" value="BLR2777 PROTEIN"/>
    <property type="match status" value="1"/>
</dbReference>
<accession>A0A0C2G9W7</accession>
<name>A0A0C2G9W7_9ACTN</name>
<comment type="caution">
    <text evidence="2">The sequence shown here is derived from an EMBL/GenBank/DDBJ whole genome shotgun (WGS) entry which is preliminary data.</text>
</comment>
<dbReference type="GO" id="GO:0016491">
    <property type="term" value="F:oxidoreductase activity"/>
    <property type="evidence" value="ECO:0007669"/>
    <property type="project" value="InterPro"/>
</dbReference>
<keyword evidence="3" id="KW-1185">Reference proteome</keyword>
<dbReference type="Pfam" id="PF09995">
    <property type="entry name" value="MPAB_Lcp_cat"/>
    <property type="match status" value="1"/>
</dbReference>
<evidence type="ECO:0000313" key="2">
    <source>
        <dbReference type="EMBL" id="KII00164.1"/>
    </source>
</evidence>
<proteinExistence type="predicted"/>
<dbReference type="Proteomes" id="UP000031675">
    <property type="component" value="Unassembled WGS sequence"/>
</dbReference>
<dbReference type="InterPro" id="IPR018713">
    <property type="entry name" value="MPAB/Lcp_cat_dom"/>
</dbReference>
<organism evidence="2 3">
    <name type="scientific">Streptomonospora alba</name>
    <dbReference type="NCBI Taxonomy" id="183763"/>
    <lineage>
        <taxon>Bacteria</taxon>
        <taxon>Bacillati</taxon>
        <taxon>Actinomycetota</taxon>
        <taxon>Actinomycetes</taxon>
        <taxon>Streptosporangiales</taxon>
        <taxon>Nocardiopsidaceae</taxon>
        <taxon>Streptomonospora</taxon>
    </lineage>
</organism>
<reference evidence="3" key="1">
    <citation type="journal article" date="2015" name="Chem. Biol.">
        <title>Structure, bioactivity, and resistance mechanism of streptomonomicin, an unusual lasso Peptide from an understudied halophilic actinomycete.</title>
        <authorList>
            <person name="Metelev M."/>
            <person name="Tietz J.I."/>
            <person name="Melby J.O."/>
            <person name="Blair P.M."/>
            <person name="Zhu L."/>
            <person name="Livnat I."/>
            <person name="Severinov K."/>
            <person name="Mitchell D.A."/>
        </authorList>
    </citation>
    <scope>NUCLEOTIDE SEQUENCE [LARGE SCALE GENOMIC DNA]</scope>
    <source>
        <strain evidence="3">YIM 90003</strain>
    </source>
</reference>
<protein>
    <recommendedName>
        <fullName evidence="1">ER-bound oxygenase mpaB/mpaB'/Rubber oxygenase catalytic domain-containing protein</fullName>
    </recommendedName>
</protein>
<dbReference type="EMBL" id="JROO01000006">
    <property type="protein sequence ID" value="KII00164.1"/>
    <property type="molecule type" value="Genomic_DNA"/>
</dbReference>
<gene>
    <name evidence="2" type="ORF">LP52_03690</name>
</gene>
<dbReference type="AlphaFoldDB" id="A0A0C2G9W7"/>
<evidence type="ECO:0000313" key="3">
    <source>
        <dbReference type="Proteomes" id="UP000031675"/>
    </source>
</evidence>
<dbReference type="STRING" id="183763.LP52_03690"/>
<dbReference type="PANTHER" id="PTHR36151:SF3">
    <property type="entry name" value="ER-BOUND OXYGENASE MPAB_MPAB'_RUBBER OXYGENASE CATALYTIC DOMAIN-CONTAINING PROTEIN"/>
    <property type="match status" value="1"/>
</dbReference>